<dbReference type="Pfam" id="PF00692">
    <property type="entry name" value="dUTPase"/>
    <property type="match status" value="1"/>
</dbReference>
<sequence>MIIKMAIRIVTKFEDVKIPRRSTEYSAGYDVFSNKNIEILSGQEVHITLPAGIDFNPDENRAFIFLRSSIGMKKNLRLVNANDIVPFLELEQDIPNKQQVITLRNVGEEDFTIEEGMHFLQFVIVDKEESYLPFVPEQVKDLQGAIPTALSIKEVRNGVQLVLGEPIFIEKGHRVMLASGWKFKIALDSFLGGFVPEGERRFAYSNGTPIIDSDYYNNFQNEGHCFFSFDNITEEDITLEIGTPLVELVSIPYYKAENEIVPTEKRTGGIGSTTKPKEDR</sequence>
<dbReference type="Gene3D" id="2.70.40.10">
    <property type="match status" value="2"/>
</dbReference>
<evidence type="ECO:0000313" key="2">
    <source>
        <dbReference type="EMBL" id="PFJ29371.1"/>
    </source>
</evidence>
<evidence type="ECO:0000313" key="3">
    <source>
        <dbReference type="Proteomes" id="UP000224003"/>
    </source>
</evidence>
<dbReference type="AlphaFoldDB" id="A0A9X6WHY5"/>
<feature type="domain" description="dUTPase-like" evidence="1">
    <location>
        <begin position="15"/>
        <end position="130"/>
    </location>
</feature>
<proteinExistence type="predicted"/>
<organism evidence="2 3">
    <name type="scientific">Bacillus thuringiensis</name>
    <dbReference type="NCBI Taxonomy" id="1428"/>
    <lineage>
        <taxon>Bacteria</taxon>
        <taxon>Bacillati</taxon>
        <taxon>Bacillota</taxon>
        <taxon>Bacilli</taxon>
        <taxon>Bacillales</taxon>
        <taxon>Bacillaceae</taxon>
        <taxon>Bacillus</taxon>
        <taxon>Bacillus cereus group</taxon>
    </lineage>
</organism>
<dbReference type="InterPro" id="IPR036157">
    <property type="entry name" value="dUTPase-like_sf"/>
</dbReference>
<comment type="caution">
    <text evidence="2">The sequence shown here is derived from an EMBL/GenBank/DDBJ whole genome shotgun (WGS) entry which is preliminary data.</text>
</comment>
<evidence type="ECO:0000259" key="1">
    <source>
        <dbReference type="Pfam" id="PF00692"/>
    </source>
</evidence>
<protein>
    <recommendedName>
        <fullName evidence="1">dUTPase-like domain-containing protein</fullName>
    </recommendedName>
</protein>
<dbReference type="InterPro" id="IPR029054">
    <property type="entry name" value="dUTPase-like"/>
</dbReference>
<reference evidence="2 3" key="1">
    <citation type="submission" date="2017-09" db="EMBL/GenBank/DDBJ databases">
        <title>Large-scale bioinformatics analysis of Bacillus genomes uncovers conserved roles of natural products in bacterial physiology.</title>
        <authorList>
            <consortium name="Agbiome Team Llc"/>
            <person name="Bleich R.M."/>
            <person name="Grubbs K.J."/>
            <person name="Santa Maria K.C."/>
            <person name="Allen S.E."/>
            <person name="Farag S."/>
            <person name="Shank E.A."/>
            <person name="Bowers A."/>
        </authorList>
    </citation>
    <scope>NUCLEOTIDE SEQUENCE [LARGE SCALE GENOMIC DNA]</scope>
    <source>
        <strain evidence="2 3">AFS085496</strain>
    </source>
</reference>
<dbReference type="SUPFAM" id="SSF51283">
    <property type="entry name" value="dUTPase-like"/>
    <property type="match status" value="2"/>
</dbReference>
<name>A0A9X6WHY5_BACTU</name>
<accession>A0A9X6WHY5</accession>
<gene>
    <name evidence="2" type="ORF">COJ15_31775</name>
</gene>
<dbReference type="EMBL" id="NUVX01000078">
    <property type="protein sequence ID" value="PFJ29371.1"/>
    <property type="molecule type" value="Genomic_DNA"/>
</dbReference>
<dbReference type="Proteomes" id="UP000224003">
    <property type="component" value="Unassembled WGS sequence"/>
</dbReference>